<dbReference type="InterPro" id="IPR045679">
    <property type="entry name" value="DUF6199"/>
</dbReference>
<evidence type="ECO:0000313" key="4">
    <source>
        <dbReference type="Proteomes" id="UP000515703"/>
    </source>
</evidence>
<dbReference type="RefSeq" id="WP_408626502.1">
    <property type="nucleotide sequence ID" value="NZ_AP023368.1"/>
</dbReference>
<dbReference type="Proteomes" id="UP000515703">
    <property type="component" value="Chromosome"/>
</dbReference>
<feature type="domain" description="DUF6199" evidence="2">
    <location>
        <begin position="2"/>
        <end position="58"/>
    </location>
</feature>
<dbReference type="KEGG" id="acht:bsdcttw_10830"/>
<feature type="transmembrane region" description="Helical" evidence="1">
    <location>
        <begin position="40"/>
        <end position="58"/>
    </location>
</feature>
<evidence type="ECO:0000259" key="2">
    <source>
        <dbReference type="Pfam" id="PF19701"/>
    </source>
</evidence>
<evidence type="ECO:0000313" key="3">
    <source>
        <dbReference type="EMBL" id="BCJ98042.1"/>
    </source>
</evidence>
<dbReference type="Pfam" id="PF19701">
    <property type="entry name" value="DUF6199"/>
    <property type="match status" value="1"/>
</dbReference>
<accession>A0A7I8DI90</accession>
<sequence length="60" mass="6991">MWILLLILGVIFTVFPKVSWYISNFWKFQDSAQPSSTSLIIYRIGGIVWIIIGIVLYIKK</sequence>
<protein>
    <recommendedName>
        <fullName evidence="2">DUF6199 domain-containing protein</fullName>
    </recommendedName>
</protein>
<dbReference type="EMBL" id="AP023368">
    <property type="protein sequence ID" value="BCJ98042.1"/>
    <property type="molecule type" value="Genomic_DNA"/>
</dbReference>
<evidence type="ECO:0000256" key="1">
    <source>
        <dbReference type="SAM" id="Phobius"/>
    </source>
</evidence>
<proteinExistence type="predicted"/>
<reference evidence="3 4" key="1">
    <citation type="submission" date="2020-08" db="EMBL/GenBank/DDBJ databases">
        <title>Draft genome sequencing of an Anaerocolumna strain isolated from anoxic soil subjected to BSD treatment.</title>
        <authorList>
            <person name="Uek A."/>
            <person name="Tonouchi A."/>
        </authorList>
    </citation>
    <scope>NUCLEOTIDE SEQUENCE [LARGE SCALE GENOMIC DNA]</scope>
    <source>
        <strain evidence="3 4">CTTW</strain>
    </source>
</reference>
<keyword evidence="1" id="KW-1133">Transmembrane helix</keyword>
<gene>
    <name evidence="3" type="ORF">bsdcttw_10830</name>
</gene>
<name>A0A7I8DI90_9FIRM</name>
<keyword evidence="4" id="KW-1185">Reference proteome</keyword>
<reference evidence="3 4" key="2">
    <citation type="submission" date="2020-08" db="EMBL/GenBank/DDBJ databases">
        <authorList>
            <person name="Ueki A."/>
            <person name="Tonouchi A."/>
        </authorList>
    </citation>
    <scope>NUCLEOTIDE SEQUENCE [LARGE SCALE GENOMIC DNA]</scope>
    <source>
        <strain evidence="3 4">CTTW</strain>
    </source>
</reference>
<keyword evidence="1" id="KW-0812">Transmembrane</keyword>
<organism evidence="3 4">
    <name type="scientific">Anaerocolumna chitinilytica</name>
    <dbReference type="NCBI Taxonomy" id="1727145"/>
    <lineage>
        <taxon>Bacteria</taxon>
        <taxon>Bacillati</taxon>
        <taxon>Bacillota</taxon>
        <taxon>Clostridia</taxon>
        <taxon>Lachnospirales</taxon>
        <taxon>Lachnospiraceae</taxon>
        <taxon>Anaerocolumna</taxon>
    </lineage>
</organism>
<dbReference type="AlphaFoldDB" id="A0A7I8DI90"/>
<keyword evidence="1" id="KW-0472">Membrane</keyword>